<evidence type="ECO:0008006" key="3">
    <source>
        <dbReference type="Google" id="ProtNLM"/>
    </source>
</evidence>
<proteinExistence type="predicted"/>
<gene>
    <name evidence="2" type="ORF">HELGO_WM4389</name>
</gene>
<evidence type="ECO:0000313" key="2">
    <source>
        <dbReference type="EMBL" id="CAA6814963.1"/>
    </source>
</evidence>
<name>A0A6S6T6Q7_9GAMM</name>
<dbReference type="EMBL" id="CACVAY010000071">
    <property type="protein sequence ID" value="CAA6814963.1"/>
    <property type="molecule type" value="Genomic_DNA"/>
</dbReference>
<feature type="region of interest" description="Disordered" evidence="1">
    <location>
        <begin position="47"/>
        <end position="68"/>
    </location>
</feature>
<sequence>MIPNFPQQTLNVADRKLLKHFHALSSANRETLLRFAEFLVIDSAADNEESLKRSEKPSSPQAPEVIERPAEESVIKAIKRLSATYPMVDKSTMLNQTSDLMTKHLIHGQSASEVIDQLEKQFEEAYQTYCAEFTI</sequence>
<dbReference type="AlphaFoldDB" id="A0A6S6T6Q7"/>
<protein>
    <recommendedName>
        <fullName evidence="3">Crp/Fnr family transcriptional regulator</fullName>
    </recommendedName>
</protein>
<reference evidence="2" key="1">
    <citation type="submission" date="2020-01" db="EMBL/GenBank/DDBJ databases">
        <authorList>
            <person name="Meier V. D."/>
            <person name="Meier V D."/>
        </authorList>
    </citation>
    <scope>NUCLEOTIDE SEQUENCE</scope>
    <source>
        <strain evidence="2">HLG_WM_MAG_07</strain>
    </source>
</reference>
<organism evidence="2">
    <name type="scientific">uncultured Thiotrichaceae bacterium</name>
    <dbReference type="NCBI Taxonomy" id="298394"/>
    <lineage>
        <taxon>Bacteria</taxon>
        <taxon>Pseudomonadati</taxon>
        <taxon>Pseudomonadota</taxon>
        <taxon>Gammaproteobacteria</taxon>
        <taxon>Thiotrichales</taxon>
        <taxon>Thiotrichaceae</taxon>
        <taxon>environmental samples</taxon>
    </lineage>
</organism>
<accession>A0A6S6T6Q7</accession>
<evidence type="ECO:0000256" key="1">
    <source>
        <dbReference type="SAM" id="MobiDB-lite"/>
    </source>
</evidence>